<reference evidence="3 4" key="1">
    <citation type="submission" date="2024-01" db="EMBL/GenBank/DDBJ databases">
        <title>The genomes of 5 underutilized Papilionoideae crops provide insights into root nodulation and disease resistanc.</title>
        <authorList>
            <person name="Jiang F."/>
        </authorList>
    </citation>
    <scope>NUCLEOTIDE SEQUENCE [LARGE SCALE GENOMIC DNA]</scope>
    <source>
        <strain evidence="3">JINMINGXINNONG_FW02</strain>
        <tissue evidence="3">Leaves</tissue>
    </source>
</reference>
<protein>
    <recommendedName>
        <fullName evidence="2">AMP-dependent synthetase/ligase domain-containing protein</fullName>
    </recommendedName>
</protein>
<keyword evidence="4" id="KW-1185">Reference proteome</keyword>
<dbReference type="AlphaFoldDB" id="A0AAN9R7G3"/>
<evidence type="ECO:0000313" key="3">
    <source>
        <dbReference type="EMBL" id="KAK7356673.1"/>
    </source>
</evidence>
<dbReference type="Gene3D" id="3.40.50.980">
    <property type="match status" value="1"/>
</dbReference>
<dbReference type="Pfam" id="PF00501">
    <property type="entry name" value="AMP-binding"/>
    <property type="match status" value="1"/>
</dbReference>
<dbReference type="GO" id="GO:0016405">
    <property type="term" value="F:CoA-ligase activity"/>
    <property type="evidence" value="ECO:0007669"/>
    <property type="project" value="TreeGrafter"/>
</dbReference>
<dbReference type="PANTHER" id="PTHR24096:SF405">
    <property type="entry name" value="4-COUMARATE:COA LIGASE-LIKE PROTEIN"/>
    <property type="match status" value="1"/>
</dbReference>
<feature type="domain" description="AMP-dependent synthetase/ligase" evidence="2">
    <location>
        <begin position="6"/>
        <end position="77"/>
    </location>
</feature>
<dbReference type="InterPro" id="IPR000873">
    <property type="entry name" value="AMP-dep_synth/lig_dom"/>
</dbReference>
<dbReference type="Proteomes" id="UP001374584">
    <property type="component" value="Unassembled WGS sequence"/>
</dbReference>
<keyword evidence="1" id="KW-0436">Ligase</keyword>
<dbReference type="SUPFAM" id="SSF56801">
    <property type="entry name" value="Acetyl-CoA synthetase-like"/>
    <property type="match status" value="1"/>
</dbReference>
<organism evidence="3 4">
    <name type="scientific">Phaseolus coccineus</name>
    <name type="common">Scarlet runner bean</name>
    <name type="synonym">Phaseolus multiflorus</name>
    <dbReference type="NCBI Taxonomy" id="3886"/>
    <lineage>
        <taxon>Eukaryota</taxon>
        <taxon>Viridiplantae</taxon>
        <taxon>Streptophyta</taxon>
        <taxon>Embryophyta</taxon>
        <taxon>Tracheophyta</taxon>
        <taxon>Spermatophyta</taxon>
        <taxon>Magnoliopsida</taxon>
        <taxon>eudicotyledons</taxon>
        <taxon>Gunneridae</taxon>
        <taxon>Pentapetalae</taxon>
        <taxon>rosids</taxon>
        <taxon>fabids</taxon>
        <taxon>Fabales</taxon>
        <taxon>Fabaceae</taxon>
        <taxon>Papilionoideae</taxon>
        <taxon>50 kb inversion clade</taxon>
        <taxon>NPAAA clade</taxon>
        <taxon>indigoferoid/millettioid clade</taxon>
        <taxon>Phaseoleae</taxon>
        <taxon>Phaseolus</taxon>
    </lineage>
</organism>
<accession>A0AAN9R7G3</accession>
<comment type="caution">
    <text evidence="3">The sequence shown here is derived from an EMBL/GenBank/DDBJ whole genome shotgun (WGS) entry which is preliminary data.</text>
</comment>
<dbReference type="PANTHER" id="PTHR24096">
    <property type="entry name" value="LONG-CHAIN-FATTY-ACID--COA LIGASE"/>
    <property type="match status" value="1"/>
</dbReference>
<name>A0AAN9R7G3_PHACN</name>
<evidence type="ECO:0000313" key="4">
    <source>
        <dbReference type="Proteomes" id="UP001374584"/>
    </source>
</evidence>
<gene>
    <name evidence="3" type="ORF">VNO80_15948</name>
</gene>
<dbReference type="EMBL" id="JAYMYR010000006">
    <property type="protein sequence ID" value="KAK7356673.1"/>
    <property type="molecule type" value="Genomic_DNA"/>
</dbReference>
<evidence type="ECO:0000256" key="1">
    <source>
        <dbReference type="ARBA" id="ARBA00022598"/>
    </source>
</evidence>
<sequence>MNGETGDTLTYVEVDLATRHITTGLHNIGICQGDVIMLVLRNCPKYSLAFLSASHCAVITTANHFYTPLELANQAAAIKTRAPQGHYVIDGLHMLSSP</sequence>
<proteinExistence type="predicted"/>
<evidence type="ECO:0000259" key="2">
    <source>
        <dbReference type="Pfam" id="PF00501"/>
    </source>
</evidence>